<dbReference type="PANTHER" id="PTHR42928">
    <property type="entry name" value="TRICARBOXYLATE-BINDING PROTEIN"/>
    <property type="match status" value="1"/>
</dbReference>
<dbReference type="SUPFAM" id="SSF53850">
    <property type="entry name" value="Periplasmic binding protein-like II"/>
    <property type="match status" value="1"/>
</dbReference>
<dbReference type="PANTHER" id="PTHR42928:SF3">
    <property type="entry name" value="UPF0065 PROTEIN YFLP"/>
    <property type="match status" value="1"/>
</dbReference>
<dbReference type="PROSITE" id="PS51257">
    <property type="entry name" value="PROKAR_LIPOPROTEIN"/>
    <property type="match status" value="1"/>
</dbReference>
<dbReference type="PIRSF" id="PIRSF017082">
    <property type="entry name" value="YflP"/>
    <property type="match status" value="1"/>
</dbReference>
<name>A0ABZ1QRF2_9ACTN</name>
<feature type="signal peptide" evidence="2">
    <location>
        <begin position="1"/>
        <end position="21"/>
    </location>
</feature>
<gene>
    <name evidence="3" type="ORF">OHT53_03115</name>
</gene>
<dbReference type="EMBL" id="CP108038">
    <property type="protein sequence ID" value="WUN85115.1"/>
    <property type="molecule type" value="Genomic_DNA"/>
</dbReference>
<dbReference type="InterPro" id="IPR005064">
    <property type="entry name" value="BUG"/>
</dbReference>
<sequence>MRTRRAAFLGALATVSMLAVSACGATAEKEESGGGSGSGKPVTGLRMMVPNTPGSGYDVTARTVAQVMQDSKVASGVQVYNLPGAGGTVGLQRLVNEKGNGKLAMQMGLGVVGAAYTSKSAATLTDTTPIAKLIEEAGAIVVSKDSPYKTIDDLVTAWKKDPRKVAVGGGSSPGGPDHLLPMQLAKAVGIEPKKVNYVGYDGGGELLPAVLGDKVAFGASGFGEFLDQIEAGQVRVLAVTSAEPIDAVKDAPTLKSSGIDLVFTNWRGIVAPPGITDAQKKTWTDSLTRMHDSQQWKSELTKRGWTDAFVTGDEFGSFLKEQDKSVAGLLTELGLA</sequence>
<evidence type="ECO:0000256" key="1">
    <source>
        <dbReference type="ARBA" id="ARBA00006987"/>
    </source>
</evidence>
<dbReference type="Proteomes" id="UP001432071">
    <property type="component" value="Chromosome"/>
</dbReference>
<accession>A0ABZ1QRF2</accession>
<comment type="similarity">
    <text evidence="1">Belongs to the UPF0065 (bug) family.</text>
</comment>
<dbReference type="Gene3D" id="3.40.190.10">
    <property type="entry name" value="Periplasmic binding protein-like II"/>
    <property type="match status" value="1"/>
</dbReference>
<reference evidence="3" key="1">
    <citation type="submission" date="2022-10" db="EMBL/GenBank/DDBJ databases">
        <title>The complete genomes of actinobacterial strains from the NBC collection.</title>
        <authorList>
            <person name="Joergensen T.S."/>
            <person name="Alvarez Arevalo M."/>
            <person name="Sterndorff E.B."/>
            <person name="Faurdal D."/>
            <person name="Vuksanovic O."/>
            <person name="Mourched A.-S."/>
            <person name="Charusanti P."/>
            <person name="Shaw S."/>
            <person name="Blin K."/>
            <person name="Weber T."/>
        </authorList>
    </citation>
    <scope>NUCLEOTIDE SEQUENCE</scope>
    <source>
        <strain evidence="3">NBC_00302</strain>
    </source>
</reference>
<dbReference type="CDD" id="cd07012">
    <property type="entry name" value="PBP2_Bug_TTT"/>
    <property type="match status" value="1"/>
</dbReference>
<organism evidence="3 4">
    <name type="scientific">Streptomyces bobili</name>
    <dbReference type="NCBI Taxonomy" id="67280"/>
    <lineage>
        <taxon>Bacteria</taxon>
        <taxon>Bacillati</taxon>
        <taxon>Actinomycetota</taxon>
        <taxon>Actinomycetes</taxon>
        <taxon>Kitasatosporales</taxon>
        <taxon>Streptomycetaceae</taxon>
        <taxon>Streptomyces</taxon>
    </lineage>
</organism>
<dbReference type="InterPro" id="IPR042100">
    <property type="entry name" value="Bug_dom1"/>
</dbReference>
<feature type="chain" id="PRO_5047550268" evidence="2">
    <location>
        <begin position="22"/>
        <end position="336"/>
    </location>
</feature>
<evidence type="ECO:0000313" key="3">
    <source>
        <dbReference type="EMBL" id="WUN85115.1"/>
    </source>
</evidence>
<keyword evidence="4" id="KW-1185">Reference proteome</keyword>
<dbReference type="Gene3D" id="3.40.190.150">
    <property type="entry name" value="Bordetella uptake gene, domain 1"/>
    <property type="match status" value="1"/>
</dbReference>
<proteinExistence type="inferred from homology"/>
<dbReference type="Pfam" id="PF03401">
    <property type="entry name" value="TctC"/>
    <property type="match status" value="1"/>
</dbReference>
<keyword evidence="2" id="KW-0732">Signal</keyword>
<evidence type="ECO:0000313" key="4">
    <source>
        <dbReference type="Proteomes" id="UP001432071"/>
    </source>
</evidence>
<protein>
    <submittedName>
        <fullName evidence="3">Tripartite tricarboxylate transporter substrate binding protein</fullName>
    </submittedName>
</protein>
<evidence type="ECO:0000256" key="2">
    <source>
        <dbReference type="SAM" id="SignalP"/>
    </source>
</evidence>